<evidence type="ECO:0000259" key="8">
    <source>
        <dbReference type="Pfam" id="PF00460"/>
    </source>
</evidence>
<feature type="compositionally biased region" description="Polar residues" evidence="7">
    <location>
        <begin position="78"/>
        <end position="92"/>
    </location>
</feature>
<evidence type="ECO:0000256" key="1">
    <source>
        <dbReference type="ARBA" id="ARBA00004117"/>
    </source>
</evidence>
<dbReference type="GO" id="GO:0030694">
    <property type="term" value="C:bacterial-type flagellum basal body, rod"/>
    <property type="evidence" value="ECO:0007669"/>
    <property type="project" value="InterPro"/>
</dbReference>
<dbReference type="Pfam" id="PF00460">
    <property type="entry name" value="Flg_bb_rod"/>
    <property type="match status" value="1"/>
</dbReference>
<reference evidence="10" key="1">
    <citation type="submission" date="2017-09" db="EMBL/GenBank/DDBJ databases">
        <authorList>
            <person name="Varghese N."/>
            <person name="Submissions S."/>
        </authorList>
    </citation>
    <scope>NUCLEOTIDE SEQUENCE [LARGE SCALE GENOMIC DNA]</scope>
    <source>
        <strain evidence="10">C7</strain>
    </source>
</reference>
<dbReference type="InterPro" id="IPR001444">
    <property type="entry name" value="Flag_bb_rod_N"/>
</dbReference>
<evidence type="ECO:0000256" key="3">
    <source>
        <dbReference type="ARBA" id="ARBA00014376"/>
    </source>
</evidence>
<accession>A0A2C9CV54</accession>
<comment type="similarity">
    <text evidence="2 6">Belongs to the flagella basal body rod proteins family.</text>
</comment>
<evidence type="ECO:0000256" key="2">
    <source>
        <dbReference type="ARBA" id="ARBA00009677"/>
    </source>
</evidence>
<evidence type="ECO:0000256" key="6">
    <source>
        <dbReference type="PIRNR" id="PIRNR002889"/>
    </source>
</evidence>
<keyword evidence="9" id="KW-0282">Flagellum</keyword>
<keyword evidence="4 6" id="KW-0975">Bacterial flagellum</keyword>
<feature type="region of interest" description="Disordered" evidence="7">
    <location>
        <begin position="62"/>
        <end position="92"/>
    </location>
</feature>
<evidence type="ECO:0000256" key="4">
    <source>
        <dbReference type="ARBA" id="ARBA00023143"/>
    </source>
</evidence>
<keyword evidence="9" id="KW-0969">Cilium</keyword>
<comment type="subcellular location">
    <subcellularLocation>
        <location evidence="1 6">Bacterial flagellum basal body</location>
    </subcellularLocation>
</comment>
<keyword evidence="10" id="KW-1185">Reference proteome</keyword>
<comment type="function">
    <text evidence="5 6">Structural component of flagellum, the bacterial motility apparatus. Part of the rod structure of flagellar basal body.</text>
</comment>
<protein>
    <recommendedName>
        <fullName evidence="3 6">Flagellar basal body rod protein FlgB</fullName>
    </recommendedName>
</protein>
<dbReference type="AlphaFoldDB" id="A0A2C9CV54"/>
<evidence type="ECO:0000313" key="10">
    <source>
        <dbReference type="Proteomes" id="UP000220034"/>
    </source>
</evidence>
<evidence type="ECO:0000256" key="7">
    <source>
        <dbReference type="SAM" id="MobiDB-lite"/>
    </source>
</evidence>
<feature type="domain" description="Flagellar basal body rod protein N-terminal" evidence="8">
    <location>
        <begin position="8"/>
        <end position="37"/>
    </location>
</feature>
<dbReference type="PIRSF" id="PIRSF002889">
    <property type="entry name" value="Rod_FlgB"/>
    <property type="match status" value="1"/>
</dbReference>
<evidence type="ECO:0000256" key="5">
    <source>
        <dbReference type="ARBA" id="ARBA00024934"/>
    </source>
</evidence>
<gene>
    <name evidence="9" type="ORF">SAMN06273572_107111</name>
</gene>
<evidence type="ECO:0000313" key="9">
    <source>
        <dbReference type="EMBL" id="SOH95090.1"/>
    </source>
</evidence>
<dbReference type="NCBIfam" id="NF009270">
    <property type="entry name" value="PRK12627.1"/>
    <property type="match status" value="1"/>
</dbReference>
<dbReference type="OrthoDB" id="9788334at2"/>
<name>A0A2C9CV54_9RHOB</name>
<keyword evidence="9" id="KW-0966">Cell projection</keyword>
<sequence length="129" mass="13800">MTENNSLLRVAAEATRHAATRQTVIARNIANADTPGFVAQDVVPFSQRMAVDSSDFSIRNTRAGHMAGGSSLEPRVISASSTTGAGTPDGNTVSIEDQMVRAADARQQHDLALTLYRKSLDIMRTSLGR</sequence>
<dbReference type="GO" id="GO:0071973">
    <property type="term" value="P:bacterial-type flagellum-dependent cell motility"/>
    <property type="evidence" value="ECO:0007669"/>
    <property type="project" value="InterPro"/>
</dbReference>
<comment type="subunit">
    <text evidence="6">The basal body constitutes a major portion of the flagellar organelle and consists of a number of rings mounted on a central rod.</text>
</comment>
<proteinExistence type="inferred from homology"/>
<dbReference type="InterPro" id="IPR006300">
    <property type="entry name" value="FlgB"/>
</dbReference>
<dbReference type="RefSeq" id="WP_097931263.1">
    <property type="nucleotide sequence ID" value="NZ_OCTN01000007.1"/>
</dbReference>
<dbReference type="EMBL" id="OCTN01000007">
    <property type="protein sequence ID" value="SOH95090.1"/>
    <property type="molecule type" value="Genomic_DNA"/>
</dbReference>
<dbReference type="Proteomes" id="UP000220034">
    <property type="component" value="Unassembled WGS sequence"/>
</dbReference>
<organism evidence="9 10">
    <name type="scientific">Pontivivens marinum</name>
    <dbReference type="NCBI Taxonomy" id="1690039"/>
    <lineage>
        <taxon>Bacteria</taxon>
        <taxon>Pseudomonadati</taxon>
        <taxon>Pseudomonadota</taxon>
        <taxon>Alphaproteobacteria</taxon>
        <taxon>Rhodobacterales</taxon>
        <taxon>Paracoccaceae</taxon>
        <taxon>Pontivivens</taxon>
    </lineage>
</organism>